<keyword evidence="4 7" id="KW-0863">Zinc-finger</keyword>
<evidence type="ECO:0000256" key="9">
    <source>
        <dbReference type="SAM" id="MobiDB-lite"/>
    </source>
</evidence>
<reference evidence="13 14" key="1">
    <citation type="submission" date="2022-12" db="EMBL/GenBank/DDBJ databases">
        <title>Chromosome-scale assembly of the Ensete ventricosum genome.</title>
        <authorList>
            <person name="Dussert Y."/>
            <person name="Stocks J."/>
            <person name="Wendawek A."/>
            <person name="Woldeyes F."/>
            <person name="Nichols R.A."/>
            <person name="Borrell J.S."/>
        </authorList>
    </citation>
    <scope>NUCLEOTIDE SEQUENCE [LARGE SCALE GENOMIC DNA]</scope>
    <source>
        <strain evidence="14">cv. Maze</strain>
        <tissue evidence="13">Seeds</tissue>
    </source>
</reference>
<dbReference type="Gene3D" id="1.20.58.2220">
    <property type="entry name" value="Formin, FH2 domain"/>
    <property type="match status" value="1"/>
</dbReference>
<evidence type="ECO:0000256" key="1">
    <source>
        <dbReference type="ARBA" id="ARBA00004167"/>
    </source>
</evidence>
<feature type="compositionally biased region" description="Low complexity" evidence="9">
    <location>
        <begin position="1180"/>
        <end position="1200"/>
    </location>
</feature>
<keyword evidence="2" id="KW-0479">Metal-binding</keyword>
<dbReference type="InterPro" id="IPR042201">
    <property type="entry name" value="FH2_Formin_sf"/>
</dbReference>
<evidence type="ECO:0000256" key="10">
    <source>
        <dbReference type="SAM" id="Phobius"/>
    </source>
</evidence>
<dbReference type="InterPro" id="IPR015425">
    <property type="entry name" value="FH2_Formin"/>
</dbReference>
<feature type="compositionally biased region" description="Pro residues" evidence="9">
    <location>
        <begin position="1413"/>
        <end position="1444"/>
    </location>
</feature>
<feature type="compositionally biased region" description="Pro residues" evidence="9">
    <location>
        <begin position="1373"/>
        <end position="1405"/>
    </location>
</feature>
<feature type="region of interest" description="Disordered" evidence="9">
    <location>
        <begin position="1514"/>
        <end position="1534"/>
    </location>
</feature>
<dbReference type="Proteomes" id="UP001222027">
    <property type="component" value="Unassembled WGS sequence"/>
</dbReference>
<dbReference type="Pfam" id="PF03101">
    <property type="entry name" value="FAR1"/>
    <property type="match status" value="2"/>
</dbReference>
<feature type="compositionally biased region" description="Low complexity" evidence="9">
    <location>
        <begin position="1351"/>
        <end position="1362"/>
    </location>
</feature>
<dbReference type="InterPro" id="IPR007527">
    <property type="entry name" value="Znf_SWIM"/>
</dbReference>
<dbReference type="SUPFAM" id="SSF101447">
    <property type="entry name" value="Formin homology 2 domain (FH2 domain)"/>
    <property type="match status" value="1"/>
</dbReference>
<dbReference type="SMART" id="SM00498">
    <property type="entry name" value="FH2"/>
    <property type="match status" value="1"/>
</dbReference>
<evidence type="ECO:0000313" key="13">
    <source>
        <dbReference type="EMBL" id="KAJ8513537.1"/>
    </source>
</evidence>
<evidence type="ECO:0000256" key="4">
    <source>
        <dbReference type="ARBA" id="ARBA00022771"/>
    </source>
</evidence>
<dbReference type="Pfam" id="PF04434">
    <property type="entry name" value="SWIM"/>
    <property type="match status" value="1"/>
</dbReference>
<dbReference type="GO" id="GO:0051015">
    <property type="term" value="F:actin filament binding"/>
    <property type="evidence" value="ECO:0007669"/>
    <property type="project" value="InterPro"/>
</dbReference>
<evidence type="ECO:0000259" key="11">
    <source>
        <dbReference type="PROSITE" id="PS50966"/>
    </source>
</evidence>
<keyword evidence="3" id="KW-0732">Signal</keyword>
<organism evidence="13 14">
    <name type="scientific">Ensete ventricosum</name>
    <name type="common">Abyssinian banana</name>
    <name type="synonym">Musa ensete</name>
    <dbReference type="NCBI Taxonomy" id="4639"/>
    <lineage>
        <taxon>Eukaryota</taxon>
        <taxon>Viridiplantae</taxon>
        <taxon>Streptophyta</taxon>
        <taxon>Embryophyta</taxon>
        <taxon>Tracheophyta</taxon>
        <taxon>Spermatophyta</taxon>
        <taxon>Magnoliopsida</taxon>
        <taxon>Liliopsida</taxon>
        <taxon>Zingiberales</taxon>
        <taxon>Musaceae</taxon>
        <taxon>Ensete</taxon>
    </lineage>
</organism>
<comment type="subcellular location">
    <subcellularLocation>
        <location evidence="1">Membrane</location>
        <topology evidence="1">Single-pass membrane protein</topology>
    </subcellularLocation>
</comment>
<sequence length="1891" mass="211563">MSLSYVIYFAVNHFNSYLKLMKIGVKFRKSANPKQDRRWFSRSRRSPVAASSRLLAGDDPSAFLKDQPLGGRHAIHCGSDDSRNIDLVGIIVCNIRQIGKMYVFGGCSTKRKKNNFVAPTVVFTPLQPVTTVNVGAHPPAVQPLVHLWPSPLVILSQATPWAAQPPNSSISELPSVHIVSQKGTMSDMASADATTLGGSMKWLPRVDMLFDSESDAYEFYNTYAENEGFIVRRSSSTVSAKNIITKRTFVCSREGFREKKKGEREVKCPRAVTRIGCPACMTIRLTPTGKYCVTEFVPNHNHQLATVATFDKLRAKKLRRNARVARAGLVDDTVRIPEFETEDEAYEFYSAYAGRMGFRVRKTSATVTTENVITRRMFVCSKEGFREQKKGEKRVRKPRKEFRTGCPACMVIRRTPTGKYRVSEFVTFHNHQLESSLSTDILITETAENGSDHVSDMANESADEDVPCQVVNHQHGTLLPLDNRNYLHSKRMKAIQVGDAGAILEYLQKMQEDNPSFFYAIQVDKSDDLTNFFWADAKSMMDFCYFGDVVCFDTTYKVLGYGRPFALFTGVNHHKQTVIYGAALLYDESTESLKWLFESFKTAMSGKQPKTILTDGSPVTSEAITAVFPGTNHRFCVWHIYTNAIVQLSQIFHGSRTLAYDFSRCLFDCEDEEEFLKEWETMCEKYDLKDNKWVAKLFEEREKWALVYGRETFYADMKSVQQKESISTELKKYLGNGRELPSFFEHYERILSQRRHAELQDDFDANQSTQKPPSMRMLRQAANAYTPAAYRMFEREFELYMDCILLSCNEFGTLSEYKVMVEEKPKVHVVKCDTLDSSMSCSCKKFEFLGIQCCHVLKVLDTQNIKELPPQYILKRWRKDAKTRNLNEDFAFPFDGDPQLSLANRHSYLCRIFSIAAAHAAKTIDSYTFLESHSEALSNQLEQVLHTSSLEMPANKISPFSDDEAHGLLDSIQSHLHNPNNDEKVALWRDSVHLLARTLCVLWILIEGEKEQSSDVTSRIRACCLTWVFFILAYMVLFLVLVPNGSMGRQHQFFSLTGSRFPDQVQKMLLDCDLHPKDIIEIMKNLDLSLLDSMVKDSRQIFVKKGSHTEDNGDKVAASLSPQLEHLFFECFSKQNHPAHDPGKVNNLRNWYHYPEQLLGWYPHSRRYLADQPAHAPAPAPVISSAHASSPSPNLSSGPPIYGLAPSSIPDPPPIHVPPSRFFPPLYDYMSPDTAPTSPPKNQKDRNKTIIVAAVLSIVGTCFIAAILFILYNKCCRDTVYSGNSIRDDRPLLNLSSSDFSGSSQNPFGIANLSEKKQLGAFSLKAQPIHVGNASSMNVGSAKIPPSKLHSGLSNSSIELSSAPTVGSAEEPTSPPPPPQPSLPPRPPPPPPPSLPPRPPPPPVMAPAVPKAAPAPVPPPPRPNKIPGAPPPPAPKATFPPRPPQSNASSSSVPQPSFLGQKHSVSSDSAPKAKLKPFFWDKVLADPDRSMVWNQIKSGSFQFDEEMIESLFGYTSTNKPKNNGKESSSKSHAQHVHILDAKKSQNLAISLKALNVKIEEVCDALMEGNELPVELLQMLLKMAPTSDEEMRLRLFTGDLSELGSAEQFLKALLDIPFAFQRLDVLLFMASLPEEATSAKESFSTLEVACGELKNSRLFLKLLEAVLKTGNRMNDGTFRGGAQAFKLDTLLKLADVKGTDGKTTLLHFVVQEIIRSEGVRAVRMARESGSISSVNSDDLTDDSLHESEDYYCKLGLKVVSSLGDELQNVKKAACLDADALTTLVAHVGQRLVKTKEFLNTSMKSHEESGFHHSLKHFVEQAETQITFLLEEEKRIRSLVKKTTNFFHGNAGKDEGLRLFVIVRDFLVMLDKACKELKQGSYGAGGYTLKTQL</sequence>
<dbReference type="GO" id="GO:0016020">
    <property type="term" value="C:membrane"/>
    <property type="evidence" value="ECO:0007669"/>
    <property type="project" value="UniProtKB-SubCell"/>
</dbReference>
<dbReference type="Pfam" id="PF02181">
    <property type="entry name" value="FH2"/>
    <property type="match status" value="1"/>
</dbReference>
<evidence type="ECO:0000256" key="5">
    <source>
        <dbReference type="ARBA" id="ARBA00022833"/>
    </source>
</evidence>
<dbReference type="InterPro" id="IPR006564">
    <property type="entry name" value="Znf_PMZ"/>
</dbReference>
<dbReference type="GO" id="GO:0045010">
    <property type="term" value="P:actin nucleation"/>
    <property type="evidence" value="ECO:0007669"/>
    <property type="project" value="InterPro"/>
</dbReference>
<feature type="compositionally biased region" description="Low complexity" evidence="9">
    <location>
        <begin position="1445"/>
        <end position="1457"/>
    </location>
</feature>
<dbReference type="PANTHER" id="PTHR23213:SF269">
    <property type="entry name" value="FORMIN-LIKE PROTEIN 5"/>
    <property type="match status" value="1"/>
</dbReference>
<feature type="domain" description="FH2" evidence="12">
    <location>
        <begin position="1465"/>
        <end position="1891"/>
    </location>
</feature>
<keyword evidence="5" id="KW-0862">Zinc</keyword>
<feature type="region of interest" description="Disordered" evidence="9">
    <location>
        <begin position="1339"/>
        <end position="1470"/>
    </location>
</feature>
<evidence type="ECO:0000259" key="12">
    <source>
        <dbReference type="PROSITE" id="PS51444"/>
    </source>
</evidence>
<proteinExistence type="inferred from homology"/>
<dbReference type="SMART" id="SM00575">
    <property type="entry name" value="ZnF_PMZ"/>
    <property type="match status" value="1"/>
</dbReference>
<feature type="region of interest" description="Disordered" evidence="9">
    <location>
        <begin position="1180"/>
        <end position="1203"/>
    </location>
</feature>
<evidence type="ECO:0000256" key="7">
    <source>
        <dbReference type="PROSITE-ProRule" id="PRU00325"/>
    </source>
</evidence>
<comment type="caution">
    <text evidence="13">The sequence shown here is derived from an EMBL/GenBank/DDBJ whole genome shotgun (WGS) entry which is preliminary data.</text>
</comment>
<dbReference type="PROSITE" id="PS51444">
    <property type="entry name" value="FH2"/>
    <property type="match status" value="1"/>
</dbReference>
<dbReference type="InterPro" id="IPR027643">
    <property type="entry name" value="Formin-like_plant"/>
</dbReference>
<dbReference type="Pfam" id="PF10551">
    <property type="entry name" value="MULE"/>
    <property type="match status" value="1"/>
</dbReference>
<keyword evidence="10" id="KW-0472">Membrane</keyword>
<evidence type="ECO:0000256" key="8">
    <source>
        <dbReference type="RuleBase" id="RU361260"/>
    </source>
</evidence>
<comment type="similarity">
    <text evidence="6">Belongs to the formin-like family. Class-I subfamily.</text>
</comment>
<dbReference type="EMBL" id="JAQQAF010000001">
    <property type="protein sequence ID" value="KAJ8513537.1"/>
    <property type="molecule type" value="Genomic_DNA"/>
</dbReference>
<dbReference type="PROSITE" id="PS50966">
    <property type="entry name" value="ZF_SWIM"/>
    <property type="match status" value="1"/>
</dbReference>
<dbReference type="GO" id="GO:0008270">
    <property type="term" value="F:zinc ion binding"/>
    <property type="evidence" value="ECO:0007669"/>
    <property type="project" value="UniProtKB-KW"/>
</dbReference>
<keyword evidence="10" id="KW-0812">Transmembrane</keyword>
<protein>
    <recommendedName>
        <fullName evidence="8">Formin-like protein</fullName>
    </recommendedName>
</protein>
<dbReference type="InterPro" id="IPR004330">
    <property type="entry name" value="FAR1_DNA_bnd_dom"/>
</dbReference>
<feature type="transmembrane region" description="Helical" evidence="10">
    <location>
        <begin position="1250"/>
        <end position="1272"/>
    </location>
</feature>
<feature type="transmembrane region" description="Helical" evidence="10">
    <location>
        <begin position="1025"/>
        <end position="1042"/>
    </location>
</feature>
<evidence type="ECO:0000256" key="6">
    <source>
        <dbReference type="ARBA" id="ARBA00025793"/>
    </source>
</evidence>
<keyword evidence="10" id="KW-1133">Transmembrane helix</keyword>
<evidence type="ECO:0000256" key="2">
    <source>
        <dbReference type="ARBA" id="ARBA00022723"/>
    </source>
</evidence>
<name>A0AAV8S245_ENSVE</name>
<evidence type="ECO:0000313" key="14">
    <source>
        <dbReference type="Proteomes" id="UP001222027"/>
    </source>
</evidence>
<accession>A0AAV8S245</accession>
<keyword evidence="14" id="KW-1185">Reference proteome</keyword>
<dbReference type="PANTHER" id="PTHR23213">
    <property type="entry name" value="FORMIN-RELATED"/>
    <property type="match status" value="1"/>
</dbReference>
<feature type="domain" description="SWIM-type" evidence="11">
    <location>
        <begin position="817"/>
        <end position="864"/>
    </location>
</feature>
<gene>
    <name evidence="13" type="ORF">OPV22_003971</name>
</gene>
<evidence type="ECO:0000256" key="3">
    <source>
        <dbReference type="ARBA" id="ARBA00022729"/>
    </source>
</evidence>
<dbReference type="InterPro" id="IPR018289">
    <property type="entry name" value="MULE_transposase_dom"/>
</dbReference>